<sequence length="228" mass="24283">MLALTLDQVRVSYPGLETPVLDIRSLAIAAEECVAVTGPSGSGKTTLVNIITGLARPDQGRVLWGAEDIAALPEARRDRWRAETVGLVMQDFHLFEGLSALDNVLLPARLRRAAGRDTVDHAHALLARVGIKRANQSTATLSRGEMQRVAVARALLRRPKVLIADEPTASLDPGHGAEVAELLLSLARESGATLIAVSHDERLIKRMDRSLALSAGRLANAAFAGLAA</sequence>
<gene>
    <name evidence="1" type="ORF">JHL16_07395</name>
</gene>
<keyword evidence="1" id="KW-0547">Nucleotide-binding</keyword>
<accession>A0ACC5R0J2</accession>
<organism evidence="1 2">
    <name type="scientific">Taklimakanibacter albus</name>
    <dbReference type="NCBI Taxonomy" id="2800327"/>
    <lineage>
        <taxon>Bacteria</taxon>
        <taxon>Pseudomonadati</taxon>
        <taxon>Pseudomonadota</taxon>
        <taxon>Alphaproteobacteria</taxon>
        <taxon>Hyphomicrobiales</taxon>
        <taxon>Aestuariivirgaceae</taxon>
        <taxon>Taklimakanibacter</taxon>
    </lineage>
</organism>
<evidence type="ECO:0000313" key="2">
    <source>
        <dbReference type="Proteomes" id="UP000616151"/>
    </source>
</evidence>
<evidence type="ECO:0000313" key="1">
    <source>
        <dbReference type="EMBL" id="MBK1866176.1"/>
    </source>
</evidence>
<reference evidence="1" key="1">
    <citation type="submission" date="2021-01" db="EMBL/GenBank/DDBJ databases">
        <authorList>
            <person name="Sun Q."/>
        </authorList>
    </citation>
    <scope>NUCLEOTIDE SEQUENCE</scope>
    <source>
        <strain evidence="1">YIM B02566</strain>
    </source>
</reference>
<dbReference type="EMBL" id="JAENHL010000006">
    <property type="protein sequence ID" value="MBK1866176.1"/>
    <property type="molecule type" value="Genomic_DNA"/>
</dbReference>
<proteinExistence type="predicted"/>
<name>A0ACC5R0J2_9HYPH</name>
<keyword evidence="1" id="KW-0067">ATP-binding</keyword>
<dbReference type="Proteomes" id="UP000616151">
    <property type="component" value="Unassembled WGS sequence"/>
</dbReference>
<protein>
    <submittedName>
        <fullName evidence="1">ABC transporter ATP-binding protein</fullName>
    </submittedName>
</protein>
<keyword evidence="2" id="KW-1185">Reference proteome</keyword>
<comment type="caution">
    <text evidence="1">The sequence shown here is derived from an EMBL/GenBank/DDBJ whole genome shotgun (WGS) entry which is preliminary data.</text>
</comment>